<dbReference type="Gene3D" id="3.40.50.300">
    <property type="entry name" value="P-loop containing nucleotide triphosphate hydrolases"/>
    <property type="match status" value="1"/>
</dbReference>
<feature type="non-terminal residue" evidence="1">
    <location>
        <position position="191"/>
    </location>
</feature>
<accession>A0A6J4J169</accession>
<gene>
    <name evidence="1" type="ORF">AVDCRST_MAG93-2369</name>
</gene>
<dbReference type="EMBL" id="CADCTR010000807">
    <property type="protein sequence ID" value="CAA9265130.1"/>
    <property type="molecule type" value="Genomic_DNA"/>
</dbReference>
<dbReference type="SUPFAM" id="SSF52540">
    <property type="entry name" value="P-loop containing nucleoside triphosphate hydrolases"/>
    <property type="match status" value="1"/>
</dbReference>
<organism evidence="1">
    <name type="scientific">uncultured Chloroflexia bacterium</name>
    <dbReference type="NCBI Taxonomy" id="1672391"/>
    <lineage>
        <taxon>Bacteria</taxon>
        <taxon>Bacillati</taxon>
        <taxon>Chloroflexota</taxon>
        <taxon>Chloroflexia</taxon>
        <taxon>environmental samples</taxon>
    </lineage>
</organism>
<proteinExistence type="predicted"/>
<protein>
    <recommendedName>
        <fullName evidence="2">HTH cro/C1-type domain-containing protein</fullName>
    </recommendedName>
</protein>
<dbReference type="PANTHER" id="PTHR47691:SF3">
    <property type="entry name" value="HTH-TYPE TRANSCRIPTIONAL REGULATOR RV0890C-RELATED"/>
    <property type="match status" value="1"/>
</dbReference>
<reference evidence="1" key="1">
    <citation type="submission" date="2020-02" db="EMBL/GenBank/DDBJ databases">
        <authorList>
            <person name="Meier V. D."/>
        </authorList>
    </citation>
    <scope>NUCLEOTIDE SEQUENCE</scope>
    <source>
        <strain evidence="1">AVDCRST_MAG93</strain>
    </source>
</reference>
<evidence type="ECO:0000313" key="1">
    <source>
        <dbReference type="EMBL" id="CAA9265130.1"/>
    </source>
</evidence>
<evidence type="ECO:0008006" key="2">
    <source>
        <dbReference type="Google" id="ProtNLM"/>
    </source>
</evidence>
<sequence length="191" mass="20768">MPRRRTNEREQVRAGQLAHALSDILHELHISHRDLAAALNISRYTVDSWTRVGDPALPSDQNLAPLCQFIEQHQKGSGAKLAAAAQFTWVPTNTEKAITSVSASAHASRHNLPAALTSFVGRDTELREVEYLLTVTRLLTLTGVGGVGKTRLALQLAQKVRGNFPDGVWLVELAALRDPNLVWQAIAAAVG</sequence>
<dbReference type="AlphaFoldDB" id="A0A6J4J169"/>
<dbReference type="InterPro" id="IPR027417">
    <property type="entry name" value="P-loop_NTPase"/>
</dbReference>
<name>A0A6J4J169_9CHLR</name>
<dbReference type="PANTHER" id="PTHR47691">
    <property type="entry name" value="REGULATOR-RELATED"/>
    <property type="match status" value="1"/>
</dbReference>